<comment type="caution">
    <text evidence="2">The sequence shown here is derived from an EMBL/GenBank/DDBJ whole genome shotgun (WGS) entry which is preliminary data.</text>
</comment>
<dbReference type="Proteomes" id="UP000260644">
    <property type="component" value="Unassembled WGS sequence"/>
</dbReference>
<dbReference type="GO" id="GO:0016787">
    <property type="term" value="F:hydrolase activity"/>
    <property type="evidence" value="ECO:0007669"/>
    <property type="project" value="UniProtKB-KW"/>
</dbReference>
<dbReference type="SUPFAM" id="SSF54427">
    <property type="entry name" value="NTF2-like"/>
    <property type="match status" value="1"/>
</dbReference>
<gene>
    <name evidence="2" type="ORF">DVR12_00605</name>
</gene>
<dbReference type="OrthoDB" id="1450423at2"/>
<dbReference type="Gene3D" id="3.10.450.50">
    <property type="match status" value="1"/>
</dbReference>
<dbReference type="InterPro" id="IPR032710">
    <property type="entry name" value="NTF2-like_dom_sf"/>
</dbReference>
<proteinExistence type="predicted"/>
<dbReference type="Pfam" id="PF12680">
    <property type="entry name" value="SnoaL_2"/>
    <property type="match status" value="1"/>
</dbReference>
<dbReference type="EMBL" id="QPMM01000001">
    <property type="protein sequence ID" value="RFS27019.1"/>
    <property type="molecule type" value="Genomic_DNA"/>
</dbReference>
<keyword evidence="3" id="KW-1185">Reference proteome</keyword>
<organism evidence="2 3">
    <name type="scientific">Chitinophaga silvatica</name>
    <dbReference type="NCBI Taxonomy" id="2282649"/>
    <lineage>
        <taxon>Bacteria</taxon>
        <taxon>Pseudomonadati</taxon>
        <taxon>Bacteroidota</taxon>
        <taxon>Chitinophagia</taxon>
        <taxon>Chitinophagales</taxon>
        <taxon>Chitinophagaceae</taxon>
        <taxon>Chitinophaga</taxon>
    </lineage>
</organism>
<dbReference type="InterPro" id="IPR037401">
    <property type="entry name" value="SnoaL-like"/>
</dbReference>
<sequence length="141" mass="16338">MNRNHPAFNKNAEPFYNIIMEGLKGEVDGEHFWDAVAENAVFEFMYNIPGFTNKIEGRKAYMDWFGGYSNVLHSADHLQIYKAANPEKTIILEYQVHGLVPFTGKNYDNRFCSIITIKDRKIIYWKDYMDSLAVILATSND</sequence>
<keyword evidence="2" id="KW-0378">Hydrolase</keyword>
<evidence type="ECO:0000259" key="1">
    <source>
        <dbReference type="Pfam" id="PF12680"/>
    </source>
</evidence>
<reference evidence="2 3" key="1">
    <citation type="submission" date="2018-07" db="EMBL/GenBank/DDBJ databases">
        <title>Chitinophaga K2CV101002-2 sp. nov., isolated from a monsoon evergreen broad-leaved forest soil.</title>
        <authorList>
            <person name="Lv Y."/>
        </authorList>
    </citation>
    <scope>NUCLEOTIDE SEQUENCE [LARGE SCALE GENOMIC DNA]</scope>
    <source>
        <strain evidence="2 3">GDMCC 1.1288</strain>
    </source>
</reference>
<dbReference type="AlphaFoldDB" id="A0A3E1YI02"/>
<evidence type="ECO:0000313" key="3">
    <source>
        <dbReference type="Proteomes" id="UP000260644"/>
    </source>
</evidence>
<accession>A0A3E1YI02</accession>
<feature type="domain" description="SnoaL-like" evidence="1">
    <location>
        <begin position="30"/>
        <end position="124"/>
    </location>
</feature>
<name>A0A3E1YI02_9BACT</name>
<protein>
    <submittedName>
        <fullName evidence="2">Limonene-1,2-epoxide hydrolase</fullName>
    </submittedName>
</protein>
<evidence type="ECO:0000313" key="2">
    <source>
        <dbReference type="EMBL" id="RFS27019.1"/>
    </source>
</evidence>